<dbReference type="InterPro" id="IPR018870">
    <property type="entry name" value="Tti2"/>
</dbReference>
<dbReference type="Proteomes" id="UP000717696">
    <property type="component" value="Unassembled WGS sequence"/>
</dbReference>
<keyword evidence="4" id="KW-1185">Reference proteome</keyword>
<feature type="region of interest" description="Disordered" evidence="2">
    <location>
        <begin position="169"/>
        <end position="196"/>
    </location>
</feature>
<organism evidence="3 4">
    <name type="scientific">Dactylonectria estremocensis</name>
    <dbReference type="NCBI Taxonomy" id="1079267"/>
    <lineage>
        <taxon>Eukaryota</taxon>
        <taxon>Fungi</taxon>
        <taxon>Dikarya</taxon>
        <taxon>Ascomycota</taxon>
        <taxon>Pezizomycotina</taxon>
        <taxon>Sordariomycetes</taxon>
        <taxon>Hypocreomycetidae</taxon>
        <taxon>Hypocreales</taxon>
        <taxon>Nectriaceae</taxon>
        <taxon>Dactylonectria</taxon>
    </lineage>
</organism>
<dbReference type="GO" id="GO:0005829">
    <property type="term" value="C:cytosol"/>
    <property type="evidence" value="ECO:0007669"/>
    <property type="project" value="TreeGrafter"/>
</dbReference>
<comment type="caution">
    <text evidence="3">The sequence shown here is derived from an EMBL/GenBank/DDBJ whole genome shotgun (WGS) entry which is preliminary data.</text>
</comment>
<evidence type="ECO:0000313" key="3">
    <source>
        <dbReference type="EMBL" id="KAH7163633.1"/>
    </source>
</evidence>
<evidence type="ECO:0000256" key="1">
    <source>
        <dbReference type="ARBA" id="ARBA00034736"/>
    </source>
</evidence>
<dbReference type="PANTHER" id="PTHR32226:SF2">
    <property type="entry name" value="TELO2-INTERACTING PROTEIN 2"/>
    <property type="match status" value="1"/>
</dbReference>
<dbReference type="GO" id="GO:0005634">
    <property type="term" value="C:nucleus"/>
    <property type="evidence" value="ECO:0007669"/>
    <property type="project" value="TreeGrafter"/>
</dbReference>
<dbReference type="PANTHER" id="PTHR32226">
    <property type="entry name" value="TELO2-INTERACTING PROTEIN 2"/>
    <property type="match status" value="1"/>
</dbReference>
<comment type="similarity">
    <text evidence="1">Belongs to the TTI2 family.</text>
</comment>
<evidence type="ECO:0000256" key="2">
    <source>
        <dbReference type="SAM" id="MobiDB-lite"/>
    </source>
</evidence>
<dbReference type="SUPFAM" id="SSF48371">
    <property type="entry name" value="ARM repeat"/>
    <property type="match status" value="1"/>
</dbReference>
<proteinExistence type="inferred from homology"/>
<dbReference type="OrthoDB" id="6417021at2759"/>
<name>A0A9P9FLE9_9HYPO</name>
<dbReference type="InterPro" id="IPR016024">
    <property type="entry name" value="ARM-type_fold"/>
</dbReference>
<reference evidence="3" key="1">
    <citation type="journal article" date="2021" name="Nat. Commun.">
        <title>Genetic determinants of endophytism in the Arabidopsis root mycobiome.</title>
        <authorList>
            <person name="Mesny F."/>
            <person name="Miyauchi S."/>
            <person name="Thiergart T."/>
            <person name="Pickel B."/>
            <person name="Atanasova L."/>
            <person name="Karlsson M."/>
            <person name="Huettel B."/>
            <person name="Barry K.W."/>
            <person name="Haridas S."/>
            <person name="Chen C."/>
            <person name="Bauer D."/>
            <person name="Andreopoulos W."/>
            <person name="Pangilinan J."/>
            <person name="LaButti K."/>
            <person name="Riley R."/>
            <person name="Lipzen A."/>
            <person name="Clum A."/>
            <person name="Drula E."/>
            <person name="Henrissat B."/>
            <person name="Kohler A."/>
            <person name="Grigoriev I.V."/>
            <person name="Martin F.M."/>
            <person name="Hacquard S."/>
        </authorList>
    </citation>
    <scope>NUCLEOTIDE SEQUENCE</scope>
    <source>
        <strain evidence="3">MPI-CAGE-AT-0021</strain>
    </source>
</reference>
<accession>A0A9P9FLE9</accession>
<dbReference type="GO" id="GO:0110078">
    <property type="term" value="C:TTT Hsp90 cochaperone complex"/>
    <property type="evidence" value="ECO:0007669"/>
    <property type="project" value="InterPro"/>
</dbReference>
<dbReference type="AlphaFoldDB" id="A0A9P9FLE9"/>
<dbReference type="Pfam" id="PF10521">
    <property type="entry name" value="Tti2"/>
    <property type="match status" value="1"/>
</dbReference>
<dbReference type="EMBL" id="JAGMUU010000001">
    <property type="protein sequence ID" value="KAH7163633.1"/>
    <property type="molecule type" value="Genomic_DNA"/>
</dbReference>
<feature type="compositionally biased region" description="Polar residues" evidence="2">
    <location>
        <begin position="169"/>
        <end position="181"/>
    </location>
</feature>
<gene>
    <name evidence="3" type="ORF">B0J13DRAFT_580686</name>
</gene>
<protein>
    <submittedName>
        <fullName evidence="3">Uncharacterized protein</fullName>
    </submittedName>
</protein>
<sequence>MYGDRTNSVIDIAGVPEHSTLDDVASQIPGLPGHADRHKVALEAAVYLSQPECITWDSNQAYNLTKAVCEGLLSPTTSPDQETSAMVAEAGIACLQLISLTWSYSLDDSTLLKVVAFTDCRDPWATEKAASVASELLRTQLTANRVVEFVVGPVLQTFIKPLFAKSSSRVTTSGRPTQYQATPERGQQPPKTSSWKDHAPWAVSTMRWAVDASEPSLIQEHWPLFVPVLLALAEDESNNVKPRGLETLALFVEKCPTQVLHTTGIDRIFEDSAFPALLCLPNLTPEAESNKILVPAYDVLIRLAKTHQRPQSLSRRRLLDKLLREGVFAAYLHSPEYARLVEILMENTASIVECLGIYSVKHLKPPVDDILSHGRPLCDGISFCHSRR</sequence>
<evidence type="ECO:0000313" key="4">
    <source>
        <dbReference type="Proteomes" id="UP000717696"/>
    </source>
</evidence>